<dbReference type="Gene3D" id="3.40.1440.10">
    <property type="entry name" value="GIY-YIG endonuclease"/>
    <property type="match status" value="1"/>
</dbReference>
<dbReference type="RefSeq" id="WP_057645216.1">
    <property type="nucleotide sequence ID" value="NZ_LLXU01000057.1"/>
</dbReference>
<dbReference type="InterPro" id="IPR035901">
    <property type="entry name" value="GIY-YIG_endonuc_sf"/>
</dbReference>
<comment type="similarity">
    <text evidence="1">Belongs to the UPF0213 family.</text>
</comment>
<gene>
    <name evidence="3" type="ORF">ARC20_05950</name>
</gene>
<evidence type="ECO:0000256" key="1">
    <source>
        <dbReference type="ARBA" id="ARBA00007435"/>
    </source>
</evidence>
<dbReference type="InterPro" id="IPR050190">
    <property type="entry name" value="UPF0213_domain"/>
</dbReference>
<keyword evidence="4" id="KW-1185">Reference proteome</keyword>
<proteinExistence type="inferred from homology"/>
<protein>
    <recommendedName>
        <fullName evidence="2">GIY-YIG domain-containing protein</fullName>
    </recommendedName>
</protein>
<dbReference type="Pfam" id="PF01541">
    <property type="entry name" value="GIY-YIG"/>
    <property type="match status" value="1"/>
</dbReference>
<dbReference type="OrthoDB" id="9797095at2"/>
<evidence type="ECO:0000313" key="3">
    <source>
        <dbReference type="EMBL" id="KRG46264.1"/>
    </source>
</evidence>
<dbReference type="CDD" id="cd10456">
    <property type="entry name" value="GIY-YIG_UPF0213"/>
    <property type="match status" value="1"/>
</dbReference>
<feature type="domain" description="GIY-YIG" evidence="2">
    <location>
        <begin position="7"/>
        <end position="82"/>
    </location>
</feature>
<dbReference type="PANTHER" id="PTHR34477">
    <property type="entry name" value="UPF0213 PROTEIN YHBQ"/>
    <property type="match status" value="1"/>
</dbReference>
<dbReference type="SUPFAM" id="SSF82771">
    <property type="entry name" value="GIY-YIG endonuclease"/>
    <property type="match status" value="1"/>
</dbReference>
<sequence>MSGETVTGWHVYLLLCRNGSYYAGITNDVAARYAAHAAGRGARYTRAFPPVELLGSRPFPDRASASRAEWELKQLPKSRKLAWLDQAT</sequence>
<evidence type="ECO:0000259" key="2">
    <source>
        <dbReference type="PROSITE" id="PS50164"/>
    </source>
</evidence>
<dbReference type="InterPro" id="IPR000305">
    <property type="entry name" value="GIY-YIG_endonuc"/>
</dbReference>
<comment type="caution">
    <text evidence="3">The sequence shown here is derived from an EMBL/GenBank/DDBJ whole genome shotgun (WGS) entry which is preliminary data.</text>
</comment>
<dbReference type="PANTHER" id="PTHR34477:SF1">
    <property type="entry name" value="UPF0213 PROTEIN YHBQ"/>
    <property type="match status" value="1"/>
</dbReference>
<dbReference type="Proteomes" id="UP000051802">
    <property type="component" value="Unassembled WGS sequence"/>
</dbReference>
<evidence type="ECO:0000313" key="4">
    <source>
        <dbReference type="Proteomes" id="UP000051802"/>
    </source>
</evidence>
<name>A0A0R0AZE6_9GAMM</name>
<dbReference type="AlphaFoldDB" id="A0A0R0AZE6"/>
<dbReference type="PROSITE" id="PS50164">
    <property type="entry name" value="GIY_YIG"/>
    <property type="match status" value="1"/>
</dbReference>
<dbReference type="EMBL" id="LLXU01000057">
    <property type="protein sequence ID" value="KRG46264.1"/>
    <property type="molecule type" value="Genomic_DNA"/>
</dbReference>
<reference evidence="3 4" key="1">
    <citation type="submission" date="2015-10" db="EMBL/GenBank/DDBJ databases">
        <title>Genome sequencing and analysis of members of genus Stenotrophomonas.</title>
        <authorList>
            <person name="Patil P.P."/>
            <person name="Midha S."/>
            <person name="Patil P.B."/>
        </authorList>
    </citation>
    <scope>NUCLEOTIDE SEQUENCE [LARGE SCALE GENOMIC DNA]</scope>
    <source>
        <strain evidence="3 4">JCM 16536</strain>
    </source>
</reference>
<organism evidence="3 4">
    <name type="scientific">Stenotrophomonas panacihumi</name>
    <dbReference type="NCBI Taxonomy" id="676599"/>
    <lineage>
        <taxon>Bacteria</taxon>
        <taxon>Pseudomonadati</taxon>
        <taxon>Pseudomonadota</taxon>
        <taxon>Gammaproteobacteria</taxon>
        <taxon>Lysobacterales</taxon>
        <taxon>Lysobacteraceae</taxon>
        <taxon>Stenotrophomonas</taxon>
    </lineage>
</organism>
<dbReference type="STRING" id="676599.ARC20_05950"/>
<accession>A0A0R0AZE6</accession>